<feature type="transmembrane region" description="Helical" evidence="8">
    <location>
        <begin position="390"/>
        <end position="423"/>
    </location>
</feature>
<accession>A0A7C9J3S3</accession>
<evidence type="ECO:0000256" key="5">
    <source>
        <dbReference type="ARBA" id="ARBA00022989"/>
    </source>
</evidence>
<keyword evidence="11" id="KW-1185">Reference proteome</keyword>
<dbReference type="GO" id="GO:0016758">
    <property type="term" value="F:hexosyltransferase activity"/>
    <property type="evidence" value="ECO:0007669"/>
    <property type="project" value="InterPro"/>
</dbReference>
<dbReference type="InterPro" id="IPR018584">
    <property type="entry name" value="GT87"/>
</dbReference>
<evidence type="ECO:0000256" key="3">
    <source>
        <dbReference type="ARBA" id="ARBA00022679"/>
    </source>
</evidence>
<comment type="similarity">
    <text evidence="7">Belongs to the glycosyltransferase 87 family.</text>
</comment>
<evidence type="ECO:0000313" key="10">
    <source>
        <dbReference type="EMBL" id="NAS23886.1"/>
    </source>
</evidence>
<evidence type="ECO:0000256" key="7">
    <source>
        <dbReference type="ARBA" id="ARBA00024033"/>
    </source>
</evidence>
<evidence type="ECO:0000256" key="9">
    <source>
        <dbReference type="SAM" id="SignalP"/>
    </source>
</evidence>
<dbReference type="GO" id="GO:0005886">
    <property type="term" value="C:plasma membrane"/>
    <property type="evidence" value="ECO:0007669"/>
    <property type="project" value="UniProtKB-SubCell"/>
</dbReference>
<dbReference type="PROSITE" id="PS51257">
    <property type="entry name" value="PROKAR_LIPOPROTEIN"/>
    <property type="match status" value="1"/>
</dbReference>
<feature type="chain" id="PRO_5028854306" evidence="9">
    <location>
        <begin position="19"/>
        <end position="447"/>
    </location>
</feature>
<name>A0A7C9J3S3_9ACTN</name>
<feature type="transmembrane region" description="Helical" evidence="8">
    <location>
        <begin position="214"/>
        <end position="232"/>
    </location>
</feature>
<evidence type="ECO:0000256" key="8">
    <source>
        <dbReference type="SAM" id="Phobius"/>
    </source>
</evidence>
<sequence>MRLTVVLLAALVAAVACAVTRAGQLADPAGLTAWYAVCWVLFAAAAWSLRRVPARRAAALVIAGGLAVGATGLLDGPRTSTDSYRYAWDGRVQAAGVSPYDHPPADRALTDLRDEWLFPDRSVCSQTYLSWLPEGGCTRINRPTVPTIYPPVAEAYFLAVHTLSPSGSRNKPLQLGGLLLALATTSLLVRVAGARAASLWAWCPAVPVEAVNNAHADVLAVLLAVAGIVVVARRRVAGGALLGAAVAAKFLPALLLPGVLSRVRRPRDALAVLVPAGAVVAAAYLPYLLASKASVFGYLAGYTAEEGYQDASDGRYSLVRWLLPDAWALPVVVVVMGCVAAYTMIKGDPERPWTGALTVTGTAFLLLTPGYSWYALLVVALVALDGRWEWLGVAAAGAVAYVTDMGTAAYAAAALLVAGVTWCRAVARGVDQRRAATADAGGRESQG</sequence>
<feature type="transmembrane region" description="Helical" evidence="8">
    <location>
        <begin position="32"/>
        <end position="50"/>
    </location>
</feature>
<organism evidence="10 11">
    <name type="scientific">Herbidospora solisilvae</name>
    <dbReference type="NCBI Taxonomy" id="2696284"/>
    <lineage>
        <taxon>Bacteria</taxon>
        <taxon>Bacillati</taxon>
        <taxon>Actinomycetota</taxon>
        <taxon>Actinomycetes</taxon>
        <taxon>Streptosporangiales</taxon>
        <taxon>Streptosporangiaceae</taxon>
        <taxon>Herbidospora</taxon>
    </lineage>
</organism>
<keyword evidence="6 8" id="KW-0472">Membrane</keyword>
<keyword evidence="2" id="KW-1003">Cell membrane</keyword>
<keyword evidence="5 8" id="KW-1133">Transmembrane helix</keyword>
<reference evidence="10 11" key="1">
    <citation type="submission" date="2020-01" db="EMBL/GenBank/DDBJ databases">
        <title>Herbidospora sp. NEAU-GS84 nov., a novel actinomycete isolated from soil.</title>
        <authorList>
            <person name="Han L."/>
        </authorList>
    </citation>
    <scope>NUCLEOTIDE SEQUENCE [LARGE SCALE GENOMIC DNA]</scope>
    <source>
        <strain evidence="10 11">NEAU-GS84</strain>
    </source>
</reference>
<feature type="transmembrane region" description="Helical" evidence="8">
    <location>
        <begin position="357"/>
        <end position="384"/>
    </location>
</feature>
<dbReference type="EMBL" id="WXEW01000005">
    <property type="protein sequence ID" value="NAS23886.1"/>
    <property type="molecule type" value="Genomic_DNA"/>
</dbReference>
<feature type="transmembrane region" description="Helical" evidence="8">
    <location>
        <begin position="269"/>
        <end position="289"/>
    </location>
</feature>
<comment type="subcellular location">
    <subcellularLocation>
        <location evidence="1">Cell membrane</location>
        <topology evidence="1">Multi-pass membrane protein</topology>
    </subcellularLocation>
</comment>
<evidence type="ECO:0000256" key="6">
    <source>
        <dbReference type="ARBA" id="ARBA00023136"/>
    </source>
</evidence>
<dbReference type="AlphaFoldDB" id="A0A7C9J3S3"/>
<dbReference type="Proteomes" id="UP000479526">
    <property type="component" value="Unassembled WGS sequence"/>
</dbReference>
<protein>
    <submittedName>
        <fullName evidence="10">DUF2029 domain-containing protein</fullName>
    </submittedName>
</protein>
<evidence type="ECO:0000256" key="1">
    <source>
        <dbReference type="ARBA" id="ARBA00004651"/>
    </source>
</evidence>
<keyword evidence="4 8" id="KW-0812">Transmembrane</keyword>
<evidence type="ECO:0000256" key="2">
    <source>
        <dbReference type="ARBA" id="ARBA00022475"/>
    </source>
</evidence>
<feature type="transmembrane region" description="Helical" evidence="8">
    <location>
        <begin position="173"/>
        <end position="193"/>
    </location>
</feature>
<comment type="caution">
    <text evidence="10">The sequence shown here is derived from an EMBL/GenBank/DDBJ whole genome shotgun (WGS) entry which is preliminary data.</text>
</comment>
<evidence type="ECO:0000313" key="11">
    <source>
        <dbReference type="Proteomes" id="UP000479526"/>
    </source>
</evidence>
<proteinExistence type="inferred from homology"/>
<keyword evidence="9" id="KW-0732">Signal</keyword>
<feature type="signal peptide" evidence="9">
    <location>
        <begin position="1"/>
        <end position="18"/>
    </location>
</feature>
<dbReference type="Pfam" id="PF09594">
    <property type="entry name" value="GT87"/>
    <property type="match status" value="1"/>
</dbReference>
<evidence type="ECO:0000256" key="4">
    <source>
        <dbReference type="ARBA" id="ARBA00022692"/>
    </source>
</evidence>
<keyword evidence="3" id="KW-0808">Transferase</keyword>
<gene>
    <name evidence="10" type="ORF">GT755_19580</name>
</gene>
<feature type="transmembrane region" description="Helical" evidence="8">
    <location>
        <begin position="326"/>
        <end position="345"/>
    </location>
</feature>
<dbReference type="RefSeq" id="WP_161481094.1">
    <property type="nucleotide sequence ID" value="NZ_WXEW01000005.1"/>
</dbReference>